<evidence type="ECO:0000313" key="1">
    <source>
        <dbReference type="EMBL" id="RRT38996.1"/>
    </source>
</evidence>
<dbReference type="EMBL" id="AMZH03020623">
    <property type="protein sequence ID" value="RRT38996.1"/>
    <property type="molecule type" value="Genomic_DNA"/>
</dbReference>
<dbReference type="Proteomes" id="UP000287651">
    <property type="component" value="Unassembled WGS sequence"/>
</dbReference>
<comment type="caution">
    <text evidence="1">The sequence shown here is derived from an EMBL/GenBank/DDBJ whole genome shotgun (WGS) entry which is preliminary data.</text>
</comment>
<reference evidence="1 2" key="1">
    <citation type="journal article" date="2014" name="Agronomy (Basel)">
        <title>A Draft Genome Sequence for Ensete ventricosum, the Drought-Tolerant Tree Against Hunger.</title>
        <authorList>
            <person name="Harrison J."/>
            <person name="Moore K.A."/>
            <person name="Paszkiewicz K."/>
            <person name="Jones T."/>
            <person name="Grant M."/>
            <person name="Ambacheew D."/>
            <person name="Muzemil S."/>
            <person name="Studholme D.J."/>
        </authorList>
    </citation>
    <scope>NUCLEOTIDE SEQUENCE [LARGE SCALE GENOMIC DNA]</scope>
</reference>
<sequence>MAIGKRHPPLSITAQPSPCYCCCPRFLFLSRDQRRHQSQRHCLSPITRCYPLPQSLPAAPSVAAAPSSPAAALVVPHLQSIHHRFLLLFYIIVPSQELDLT</sequence>
<gene>
    <name evidence="1" type="ORF">B296_00031280</name>
</gene>
<protein>
    <submittedName>
        <fullName evidence="1">Uncharacterized protein</fullName>
    </submittedName>
</protein>
<organism evidence="1 2">
    <name type="scientific">Ensete ventricosum</name>
    <name type="common">Abyssinian banana</name>
    <name type="synonym">Musa ensete</name>
    <dbReference type="NCBI Taxonomy" id="4639"/>
    <lineage>
        <taxon>Eukaryota</taxon>
        <taxon>Viridiplantae</taxon>
        <taxon>Streptophyta</taxon>
        <taxon>Embryophyta</taxon>
        <taxon>Tracheophyta</taxon>
        <taxon>Spermatophyta</taxon>
        <taxon>Magnoliopsida</taxon>
        <taxon>Liliopsida</taxon>
        <taxon>Zingiberales</taxon>
        <taxon>Musaceae</taxon>
        <taxon>Ensete</taxon>
    </lineage>
</organism>
<proteinExistence type="predicted"/>
<evidence type="ECO:0000313" key="2">
    <source>
        <dbReference type="Proteomes" id="UP000287651"/>
    </source>
</evidence>
<dbReference type="AlphaFoldDB" id="A0A426XHP2"/>
<accession>A0A426XHP2</accession>
<name>A0A426XHP2_ENSVE</name>